<evidence type="ECO:0000313" key="2">
    <source>
        <dbReference type="Proteomes" id="UP000268313"/>
    </source>
</evidence>
<accession>A0A3A8JHQ1</accession>
<keyword evidence="2" id="KW-1185">Reference proteome</keyword>
<dbReference type="EMBL" id="RAWE01000301">
    <property type="protein sequence ID" value="RKG94865.1"/>
    <property type="molecule type" value="Genomic_DNA"/>
</dbReference>
<evidence type="ECO:0008006" key="3">
    <source>
        <dbReference type="Google" id="ProtNLM"/>
    </source>
</evidence>
<name>A0A3A8JHQ1_9BACT</name>
<reference evidence="2" key="1">
    <citation type="submission" date="2018-09" db="EMBL/GenBank/DDBJ databases">
        <authorList>
            <person name="Livingstone P.G."/>
            <person name="Whitworth D.E."/>
        </authorList>
    </citation>
    <scope>NUCLEOTIDE SEQUENCE [LARGE SCALE GENOMIC DNA]</scope>
    <source>
        <strain evidence="2">CA043D</strain>
    </source>
</reference>
<organism evidence="1 2">
    <name type="scientific">Corallococcus carmarthensis</name>
    <dbReference type="NCBI Taxonomy" id="2316728"/>
    <lineage>
        <taxon>Bacteria</taxon>
        <taxon>Pseudomonadati</taxon>
        <taxon>Myxococcota</taxon>
        <taxon>Myxococcia</taxon>
        <taxon>Myxococcales</taxon>
        <taxon>Cystobacterineae</taxon>
        <taxon>Myxococcaceae</taxon>
        <taxon>Corallococcus</taxon>
    </lineage>
</organism>
<comment type="caution">
    <text evidence="1">The sequence shown here is derived from an EMBL/GenBank/DDBJ whole genome shotgun (WGS) entry which is preliminary data.</text>
</comment>
<dbReference type="Proteomes" id="UP000268313">
    <property type="component" value="Unassembled WGS sequence"/>
</dbReference>
<dbReference type="SUPFAM" id="SSF69304">
    <property type="entry name" value="Tricorn protease N-terminal domain"/>
    <property type="match status" value="1"/>
</dbReference>
<sequence length="445" mass="48343">MDAGASFTTVARDAQLLAVDDRQTFLLTVRADGTYAQPLPEGEAVRISDVAERVFTASDGDAVVLWSPQDGGLSRTLWLWRPGTDTAIPLTSRARKVEYDLGVSFVAFNEYDEASGTNSVRVARTDTCTLAACPLWTALERPSRNLRFQAGGTTLLATDGTQAWLIDMPSGAVTELGQTVSDPVLSADGARYALFDAANHLQVFGTATRTLQWEQVWRDDATRKNWHVSTAIMTDVGTLILNIQGYSTPETDSVACDATGCRDIDGGNCRNWEASPGVVLCLIQTWYSPDYYSQDSAYLDGTGRTLVDTATASSSVSPAFSADLLKQAWTVSVVRDGVRTDTLWWRTPEGTQQSLLEGRVDSTLFTFTPDDRQVLFARALTTADGKTDHRLSVWDGQSVVDLAVLEGKPFLNHIRPMVRNNPPALYLTVSQGDGGSTSVIRAPLP</sequence>
<proteinExistence type="predicted"/>
<gene>
    <name evidence="1" type="ORF">D7X32_40900</name>
</gene>
<evidence type="ECO:0000313" key="1">
    <source>
        <dbReference type="EMBL" id="RKG94865.1"/>
    </source>
</evidence>
<protein>
    <recommendedName>
        <fullName evidence="3">WD40 repeat domain-containing protein</fullName>
    </recommendedName>
</protein>
<dbReference type="AlphaFoldDB" id="A0A3A8JHQ1"/>